<evidence type="ECO:0008006" key="5">
    <source>
        <dbReference type="Google" id="ProtNLM"/>
    </source>
</evidence>
<sequence>MACWTAWLSALPTSSWAWLWRSSAPVSSSERNSCWKLWATSWLSGPRCLWARPALLLWSGSSGSSSSSGSLASVCESAFSRDSLISFSACRQKCLTTKCLRTAPNRCSCFSSISLATRLREDHISPHPFRGRRGGGGAVEPAASPVEGVALPGHRGPEDRPLLLAQVLEAGLHQTQLLIPHLQPQNTEHTRTHCVMYSMASTCASWPFKASTCASWSSRAPPSSSCILVASSARCILAASCSSSSAHISSQRRAHGSDRAGPRTAARTRSPSRLDQEGRSFCRSQVCCRCLASSSRCTWGRRARLRLEVGGYYARRWQVWRRPRSPTSASRSGSRRSRAGRRRAPLRSSLWLLSSFFLLDAMRRHRSSSSCFVFLAHSATRCRSFEMKSCELRENVSIMTRLRVYTPDRWTSGL</sequence>
<evidence type="ECO:0000256" key="2">
    <source>
        <dbReference type="SAM" id="SignalP"/>
    </source>
</evidence>
<feature type="chain" id="PRO_5021270466" description="Secreted protein" evidence="2">
    <location>
        <begin position="18"/>
        <end position="414"/>
    </location>
</feature>
<organism evidence="3 4">
    <name type="scientific">Liparis tanakae</name>
    <name type="common">Tanaka's snailfish</name>
    <dbReference type="NCBI Taxonomy" id="230148"/>
    <lineage>
        <taxon>Eukaryota</taxon>
        <taxon>Metazoa</taxon>
        <taxon>Chordata</taxon>
        <taxon>Craniata</taxon>
        <taxon>Vertebrata</taxon>
        <taxon>Euteleostomi</taxon>
        <taxon>Actinopterygii</taxon>
        <taxon>Neopterygii</taxon>
        <taxon>Teleostei</taxon>
        <taxon>Neoteleostei</taxon>
        <taxon>Acanthomorphata</taxon>
        <taxon>Eupercaria</taxon>
        <taxon>Perciformes</taxon>
        <taxon>Cottioidei</taxon>
        <taxon>Cottales</taxon>
        <taxon>Liparidae</taxon>
        <taxon>Liparis</taxon>
    </lineage>
</organism>
<gene>
    <name evidence="3" type="ORF">EYF80_060275</name>
</gene>
<feature type="signal peptide" evidence="2">
    <location>
        <begin position="1"/>
        <end position="17"/>
    </location>
</feature>
<feature type="region of interest" description="Disordered" evidence="1">
    <location>
        <begin position="248"/>
        <end position="272"/>
    </location>
</feature>
<evidence type="ECO:0000313" key="4">
    <source>
        <dbReference type="Proteomes" id="UP000314294"/>
    </source>
</evidence>
<dbReference type="AlphaFoldDB" id="A0A4Z2EKV0"/>
<reference evidence="3 4" key="1">
    <citation type="submission" date="2019-03" db="EMBL/GenBank/DDBJ databases">
        <title>First draft genome of Liparis tanakae, snailfish: a comprehensive survey of snailfish specific genes.</title>
        <authorList>
            <person name="Kim W."/>
            <person name="Song I."/>
            <person name="Jeong J.-H."/>
            <person name="Kim D."/>
            <person name="Kim S."/>
            <person name="Ryu S."/>
            <person name="Song J.Y."/>
            <person name="Lee S.K."/>
        </authorList>
    </citation>
    <scope>NUCLEOTIDE SEQUENCE [LARGE SCALE GENOMIC DNA]</scope>
    <source>
        <tissue evidence="3">Muscle</tissue>
    </source>
</reference>
<dbReference type="Proteomes" id="UP000314294">
    <property type="component" value="Unassembled WGS sequence"/>
</dbReference>
<protein>
    <recommendedName>
        <fullName evidence="5">Secreted protein</fullName>
    </recommendedName>
</protein>
<evidence type="ECO:0000313" key="3">
    <source>
        <dbReference type="EMBL" id="TNN29577.1"/>
    </source>
</evidence>
<keyword evidence="4" id="KW-1185">Reference proteome</keyword>
<proteinExistence type="predicted"/>
<dbReference type="EMBL" id="SRLO01005471">
    <property type="protein sequence ID" value="TNN29577.1"/>
    <property type="molecule type" value="Genomic_DNA"/>
</dbReference>
<accession>A0A4Z2EKV0</accession>
<evidence type="ECO:0000256" key="1">
    <source>
        <dbReference type="SAM" id="MobiDB-lite"/>
    </source>
</evidence>
<keyword evidence="2" id="KW-0732">Signal</keyword>
<comment type="caution">
    <text evidence="3">The sequence shown here is derived from an EMBL/GenBank/DDBJ whole genome shotgun (WGS) entry which is preliminary data.</text>
</comment>
<name>A0A4Z2EKV0_9TELE</name>